<evidence type="ECO:0000313" key="2">
    <source>
        <dbReference type="Proteomes" id="UP000887565"/>
    </source>
</evidence>
<accession>A0A915K8E3</accession>
<reference evidence="3" key="1">
    <citation type="submission" date="2022-11" db="UniProtKB">
        <authorList>
            <consortium name="WormBaseParasite"/>
        </authorList>
    </citation>
    <scope>IDENTIFICATION</scope>
</reference>
<feature type="region of interest" description="Disordered" evidence="1">
    <location>
        <begin position="117"/>
        <end position="153"/>
    </location>
</feature>
<keyword evidence="2" id="KW-1185">Reference proteome</keyword>
<protein>
    <submittedName>
        <fullName evidence="3">Uncharacterized protein</fullName>
    </submittedName>
</protein>
<dbReference type="Proteomes" id="UP000887565">
    <property type="component" value="Unplaced"/>
</dbReference>
<name>A0A915K8E3_ROMCU</name>
<evidence type="ECO:0000313" key="3">
    <source>
        <dbReference type="WBParaSite" id="nRc.2.0.1.t34162-RA"/>
    </source>
</evidence>
<dbReference type="AlphaFoldDB" id="A0A915K8E3"/>
<dbReference type="WBParaSite" id="nRc.2.0.1.t34162-RA">
    <property type="protein sequence ID" value="nRc.2.0.1.t34162-RA"/>
    <property type="gene ID" value="nRc.2.0.1.g34162"/>
</dbReference>
<evidence type="ECO:0000256" key="1">
    <source>
        <dbReference type="SAM" id="MobiDB-lite"/>
    </source>
</evidence>
<organism evidence="2 3">
    <name type="scientific">Romanomermis culicivorax</name>
    <name type="common">Nematode worm</name>
    <dbReference type="NCBI Taxonomy" id="13658"/>
    <lineage>
        <taxon>Eukaryota</taxon>
        <taxon>Metazoa</taxon>
        <taxon>Ecdysozoa</taxon>
        <taxon>Nematoda</taxon>
        <taxon>Enoplea</taxon>
        <taxon>Dorylaimia</taxon>
        <taxon>Mermithida</taxon>
        <taxon>Mermithoidea</taxon>
        <taxon>Mermithidae</taxon>
        <taxon>Romanomermis</taxon>
    </lineage>
</organism>
<sequence length="153" mass="16765">MDCVQVAKTKASQFGPKSKISRGAAGGPQECHQGVKHFIVETTPDQLYVPSSLLDVVADLACFGNAIALRFIKICLQECACKMIPNRKVIQISIVVKIGYIVLLPQNFSLEKLLKSQKDSDSRKTFKGTNSRTSESTNSSCDNRSYSKLAAHK</sequence>
<proteinExistence type="predicted"/>
<feature type="compositionally biased region" description="Low complexity" evidence="1">
    <location>
        <begin position="129"/>
        <end position="140"/>
    </location>
</feature>